<dbReference type="AlphaFoldDB" id="A0A023GA10"/>
<dbReference type="GO" id="GO:0030682">
    <property type="term" value="P:symbiont-mediated perturbation of host defenses"/>
    <property type="evidence" value="ECO:0007669"/>
    <property type="project" value="InterPro"/>
</dbReference>
<proteinExistence type="evidence at transcript level"/>
<dbReference type="Pfam" id="PF02098">
    <property type="entry name" value="His_binding"/>
    <property type="match status" value="1"/>
</dbReference>
<accession>A0A023GA10</accession>
<dbReference type="EMBL" id="GBBM01004701">
    <property type="protein sequence ID" value="JAC30717.1"/>
    <property type="molecule type" value="mRNA"/>
</dbReference>
<dbReference type="GO" id="GO:0043176">
    <property type="term" value="F:amine binding"/>
    <property type="evidence" value="ECO:0007669"/>
    <property type="project" value="InterPro"/>
</dbReference>
<sequence>MRSLLSSTLPGLYFVCLAVKFGCSAGALDFTNAFESFKYFPRGIAIFDEDEDGDLDCLRAKLTKFQNDSATYVWFVKGDPPKRIAVDIQPGPTPDVVVYEMDNDKGHEHKAYFFYIDYNCMLHDFYHNGNRECVMWVQPDIAENLPQICTDKYLEYCNTQKIVYDKDSCSEFMDFD</sequence>
<dbReference type="InterPro" id="IPR012674">
    <property type="entry name" value="Calycin"/>
</dbReference>
<name>A0A023GA10_AMBTT</name>
<dbReference type="InterPro" id="IPR002970">
    <property type="entry name" value="Tick_his-bd"/>
</dbReference>
<reference evidence="2" key="1">
    <citation type="submission" date="2014-03" db="EMBL/GenBank/DDBJ databases">
        <title>The sialotranscriptome of Amblyomma triste, Amblyomma parvum and Amblyomma cajennense ticks, uncovered by 454-based RNA-seq.</title>
        <authorList>
            <person name="Garcia G.R."/>
            <person name="Gardinassi L.G."/>
            <person name="Ribeiro J.M."/>
            <person name="Anatriello E."/>
            <person name="Ferreira B.R."/>
            <person name="Moreira H.N."/>
            <person name="Mafra C."/>
            <person name="Olegario M.M."/>
            <person name="Szabo P.J."/>
            <person name="Miranda-Santos I.K."/>
            <person name="Maruyama S.R."/>
        </authorList>
    </citation>
    <scope>NUCLEOTIDE SEQUENCE</scope>
    <source>
        <strain evidence="2">Mato Grasso do Sul</strain>
        <tissue evidence="2">Salivary glands</tissue>
    </source>
</reference>
<dbReference type="SUPFAM" id="SSF50814">
    <property type="entry name" value="Lipocalins"/>
    <property type="match status" value="1"/>
</dbReference>
<organism evidence="2">
    <name type="scientific">Amblyomma triste</name>
    <name type="common">Neotropical tick</name>
    <dbReference type="NCBI Taxonomy" id="251400"/>
    <lineage>
        <taxon>Eukaryota</taxon>
        <taxon>Metazoa</taxon>
        <taxon>Ecdysozoa</taxon>
        <taxon>Arthropoda</taxon>
        <taxon>Chelicerata</taxon>
        <taxon>Arachnida</taxon>
        <taxon>Acari</taxon>
        <taxon>Parasitiformes</taxon>
        <taxon>Ixodida</taxon>
        <taxon>Ixodoidea</taxon>
        <taxon>Ixodidae</taxon>
        <taxon>Amblyomminae</taxon>
        <taxon>Amblyomma</taxon>
    </lineage>
</organism>
<keyword evidence="1" id="KW-0732">Signal</keyword>
<protein>
    <submittedName>
        <fullName evidence="2">Putative lipocalin-5 1</fullName>
    </submittedName>
</protein>
<evidence type="ECO:0000256" key="1">
    <source>
        <dbReference type="SAM" id="SignalP"/>
    </source>
</evidence>
<feature type="signal peptide" evidence="1">
    <location>
        <begin position="1"/>
        <end position="18"/>
    </location>
</feature>
<dbReference type="Gene3D" id="2.40.128.20">
    <property type="match status" value="1"/>
</dbReference>
<feature type="chain" id="PRO_5001516880" evidence="1">
    <location>
        <begin position="19"/>
        <end position="176"/>
    </location>
</feature>
<evidence type="ECO:0000313" key="2">
    <source>
        <dbReference type="EMBL" id="JAC30717.1"/>
    </source>
</evidence>